<evidence type="ECO:0000256" key="8">
    <source>
        <dbReference type="ARBA" id="ARBA00023065"/>
    </source>
</evidence>
<dbReference type="GO" id="GO:0005886">
    <property type="term" value="C:plasma membrane"/>
    <property type="evidence" value="ECO:0007669"/>
    <property type="project" value="UniProtKB-SubCell"/>
</dbReference>
<evidence type="ECO:0000256" key="3">
    <source>
        <dbReference type="ARBA" id="ARBA00022448"/>
    </source>
</evidence>
<evidence type="ECO:0000256" key="7">
    <source>
        <dbReference type="ARBA" id="ARBA00022989"/>
    </source>
</evidence>
<dbReference type="RefSeq" id="WP_181657668.1">
    <property type="nucleotide sequence ID" value="NZ_JACEHE010000006.1"/>
</dbReference>
<organism evidence="16 17">
    <name type="scientific">Streptomyces himalayensis subsp. himalayensis</name>
    <dbReference type="NCBI Taxonomy" id="2756131"/>
    <lineage>
        <taxon>Bacteria</taxon>
        <taxon>Bacillati</taxon>
        <taxon>Actinomycetota</taxon>
        <taxon>Actinomycetes</taxon>
        <taxon>Kitasatosporales</taxon>
        <taxon>Streptomycetaceae</taxon>
        <taxon>Streptomyces</taxon>
        <taxon>Streptomyces himalayensis</taxon>
    </lineage>
</organism>
<evidence type="ECO:0000256" key="12">
    <source>
        <dbReference type="ARBA" id="ARBA00025830"/>
    </source>
</evidence>
<evidence type="ECO:0000256" key="10">
    <source>
        <dbReference type="ARBA" id="ARBA00023310"/>
    </source>
</evidence>
<keyword evidence="3 13" id="KW-0813">Transport</keyword>
<dbReference type="InterPro" id="IPR050059">
    <property type="entry name" value="ATP_synthase_B_chain"/>
</dbReference>
<evidence type="ECO:0000256" key="13">
    <source>
        <dbReference type="HAMAP-Rule" id="MF_01398"/>
    </source>
</evidence>
<comment type="similarity">
    <text evidence="2 13 14">Belongs to the ATPase B chain family.</text>
</comment>
<keyword evidence="9 13" id="KW-0472">Membrane</keyword>
<dbReference type="SUPFAM" id="SSF81573">
    <property type="entry name" value="F1F0 ATP synthase subunit B, membrane domain"/>
    <property type="match status" value="1"/>
</dbReference>
<dbReference type="PANTHER" id="PTHR33445">
    <property type="entry name" value="ATP SYNTHASE SUBUNIT B', CHLOROPLASTIC"/>
    <property type="match status" value="1"/>
</dbReference>
<gene>
    <name evidence="13" type="primary">atpF</name>
    <name evidence="16" type="ORF">H1D24_13285</name>
</gene>
<comment type="caution">
    <text evidence="16">The sequence shown here is derived from an EMBL/GenBank/DDBJ whole genome shotgun (WGS) entry which is preliminary data.</text>
</comment>
<comment type="function">
    <text evidence="13">Component of the F(0) channel, it forms part of the peripheral stalk, linking F(1) to F(0).</text>
</comment>
<evidence type="ECO:0000256" key="1">
    <source>
        <dbReference type="ARBA" id="ARBA00004162"/>
    </source>
</evidence>
<keyword evidence="15" id="KW-0175">Coiled coil</keyword>
<dbReference type="EMBL" id="JACEHE010000006">
    <property type="protein sequence ID" value="MBA2946758.1"/>
    <property type="molecule type" value="Genomic_DNA"/>
</dbReference>
<reference evidence="16 17" key="1">
    <citation type="submission" date="2020-07" db="EMBL/GenBank/DDBJ databases">
        <title>Streptomyces isolated from Indian soil.</title>
        <authorList>
            <person name="Mandal S."/>
            <person name="Maiti P.K."/>
        </authorList>
    </citation>
    <scope>NUCLEOTIDE SEQUENCE [LARGE SCALE GENOMIC DNA]</scope>
    <source>
        <strain evidence="16 17">PSKA28</strain>
    </source>
</reference>
<evidence type="ECO:0000256" key="2">
    <source>
        <dbReference type="ARBA" id="ARBA00005513"/>
    </source>
</evidence>
<dbReference type="InterPro" id="IPR028987">
    <property type="entry name" value="ATP_synth_B-like_membr_sf"/>
</dbReference>
<evidence type="ECO:0000256" key="14">
    <source>
        <dbReference type="RuleBase" id="RU003848"/>
    </source>
</evidence>
<name>A0A7W0I906_9ACTN</name>
<keyword evidence="4 13" id="KW-0138">CF(0)</keyword>
<sequence>MNALAVLATEDGEPPLLPPWPETVVQALGLAIVLTVLAKKLLPVINKSLEDRRRAIETDLARAQKARSQAENDLKRHTAQLAEARHEAARLRHEAAEQSAAIIQEMRAEGQRQRESLIAAGHAQVEADREAAAYTLRRQAGSLVTDLAGRLATEALDDPARQSRVIDRFLDDLEVHAARSS</sequence>
<dbReference type="CDD" id="cd06503">
    <property type="entry name" value="ATP-synt_Fo_b"/>
    <property type="match status" value="1"/>
</dbReference>
<proteinExistence type="inferred from homology"/>
<comment type="function">
    <text evidence="11 13">F(1)F(0) ATP synthase produces ATP from ADP in the presence of a proton or sodium gradient. F-type ATPases consist of two structural domains, F(1) containing the extramembraneous catalytic core and F(0) containing the membrane proton channel, linked together by a central stalk and a peripheral stalk. During catalysis, ATP synthesis in the catalytic domain of F(1) is coupled via a rotary mechanism of the central stalk subunits to proton translocation.</text>
</comment>
<feature type="coiled-coil region" evidence="15">
    <location>
        <begin position="46"/>
        <end position="101"/>
    </location>
</feature>
<keyword evidence="8 13" id="KW-0406">Ion transport</keyword>
<evidence type="ECO:0000256" key="6">
    <source>
        <dbReference type="ARBA" id="ARBA00022781"/>
    </source>
</evidence>
<dbReference type="GO" id="GO:0046933">
    <property type="term" value="F:proton-transporting ATP synthase activity, rotational mechanism"/>
    <property type="evidence" value="ECO:0007669"/>
    <property type="project" value="UniProtKB-UniRule"/>
</dbReference>
<evidence type="ECO:0000256" key="4">
    <source>
        <dbReference type="ARBA" id="ARBA00022547"/>
    </source>
</evidence>
<evidence type="ECO:0000256" key="9">
    <source>
        <dbReference type="ARBA" id="ARBA00023136"/>
    </source>
</evidence>
<keyword evidence="10 13" id="KW-0066">ATP synthesis</keyword>
<dbReference type="AlphaFoldDB" id="A0A7W0I906"/>
<dbReference type="GO" id="GO:0046961">
    <property type="term" value="F:proton-transporting ATPase activity, rotational mechanism"/>
    <property type="evidence" value="ECO:0007669"/>
    <property type="project" value="TreeGrafter"/>
</dbReference>
<keyword evidence="6 13" id="KW-0375">Hydrogen ion transport</keyword>
<evidence type="ECO:0000256" key="11">
    <source>
        <dbReference type="ARBA" id="ARBA00025198"/>
    </source>
</evidence>
<dbReference type="Gene3D" id="1.20.5.620">
    <property type="entry name" value="F1F0 ATP synthase subunit B, membrane domain"/>
    <property type="match status" value="1"/>
</dbReference>
<dbReference type="Pfam" id="PF00430">
    <property type="entry name" value="ATP-synt_B"/>
    <property type="match status" value="1"/>
</dbReference>
<evidence type="ECO:0000313" key="17">
    <source>
        <dbReference type="Proteomes" id="UP000545761"/>
    </source>
</evidence>
<comment type="subunit">
    <text evidence="12 13">F-type ATPases have 2 components, F(1) - the catalytic core - and F(0) - the membrane proton channel. F(1) has five subunits: alpha(3), beta(3), gamma(1), delta(1), epsilon(1). F(0) has three main subunits: a(1), b(2) and c(10-14). The alpha and beta chains form an alternating ring which encloses part of the gamma chain. F(1) is attached to F(0) by a central stalk formed by the gamma and epsilon chains, while a peripheral stalk is formed by the delta and b chains.</text>
</comment>
<accession>A0A7W0I906</accession>
<evidence type="ECO:0000256" key="5">
    <source>
        <dbReference type="ARBA" id="ARBA00022692"/>
    </source>
</evidence>
<dbReference type="Proteomes" id="UP000545761">
    <property type="component" value="Unassembled WGS sequence"/>
</dbReference>
<dbReference type="GO" id="GO:0045259">
    <property type="term" value="C:proton-transporting ATP synthase complex"/>
    <property type="evidence" value="ECO:0007669"/>
    <property type="project" value="UniProtKB-KW"/>
</dbReference>
<protein>
    <recommendedName>
        <fullName evidence="13">ATP synthase subunit b</fullName>
    </recommendedName>
    <alternativeName>
        <fullName evidence="13">ATP synthase F(0) sector subunit b</fullName>
    </alternativeName>
    <alternativeName>
        <fullName evidence="13">ATPase subunit I</fullName>
    </alternativeName>
    <alternativeName>
        <fullName evidence="13">F-type ATPase subunit b</fullName>
        <shortName evidence="13">F-ATPase subunit b</shortName>
    </alternativeName>
</protein>
<evidence type="ECO:0000256" key="15">
    <source>
        <dbReference type="SAM" id="Coils"/>
    </source>
</evidence>
<comment type="subcellular location">
    <subcellularLocation>
        <location evidence="1 13">Cell membrane</location>
        <topology evidence="1 13">Single-pass membrane protein</topology>
    </subcellularLocation>
</comment>
<dbReference type="HAMAP" id="MF_01398">
    <property type="entry name" value="ATP_synth_b_bprime"/>
    <property type="match status" value="1"/>
</dbReference>
<keyword evidence="13" id="KW-1003">Cell membrane</keyword>
<evidence type="ECO:0000313" key="16">
    <source>
        <dbReference type="EMBL" id="MBA2946758.1"/>
    </source>
</evidence>
<keyword evidence="7 13" id="KW-1133">Transmembrane helix</keyword>
<dbReference type="InterPro" id="IPR002146">
    <property type="entry name" value="ATP_synth_b/b'su_bac/chlpt"/>
</dbReference>
<keyword evidence="5 13" id="KW-0812">Transmembrane</keyword>
<dbReference type="PANTHER" id="PTHR33445:SF1">
    <property type="entry name" value="ATP SYNTHASE SUBUNIT B"/>
    <property type="match status" value="1"/>
</dbReference>